<evidence type="ECO:0000313" key="1">
    <source>
        <dbReference type="EMBL" id="CAL1574059.1"/>
    </source>
</evidence>
<dbReference type="Proteomes" id="UP001497482">
    <property type="component" value="Chromosome 11"/>
</dbReference>
<dbReference type="AlphaFoldDB" id="A0AAV2JFK1"/>
<sequence length="88" mass="9668">MFGDRQPAWVGARWSAWEQRFGFCREFGFSAIETPSCSWDKSGICTSSPPPPAGRECVLFTGRASVERPASSIAKGESSREVHLQDSV</sequence>
<organism evidence="1 2">
    <name type="scientific">Knipowitschia caucasica</name>
    <name type="common">Caucasian dwarf goby</name>
    <name type="synonym">Pomatoschistus caucasicus</name>
    <dbReference type="NCBI Taxonomy" id="637954"/>
    <lineage>
        <taxon>Eukaryota</taxon>
        <taxon>Metazoa</taxon>
        <taxon>Chordata</taxon>
        <taxon>Craniata</taxon>
        <taxon>Vertebrata</taxon>
        <taxon>Euteleostomi</taxon>
        <taxon>Actinopterygii</taxon>
        <taxon>Neopterygii</taxon>
        <taxon>Teleostei</taxon>
        <taxon>Neoteleostei</taxon>
        <taxon>Acanthomorphata</taxon>
        <taxon>Gobiaria</taxon>
        <taxon>Gobiiformes</taxon>
        <taxon>Gobioidei</taxon>
        <taxon>Gobiidae</taxon>
        <taxon>Gobiinae</taxon>
        <taxon>Knipowitschia</taxon>
    </lineage>
</organism>
<dbReference type="EMBL" id="OZ035833">
    <property type="protein sequence ID" value="CAL1574059.1"/>
    <property type="molecule type" value="Genomic_DNA"/>
</dbReference>
<gene>
    <name evidence="1" type="ORF">KC01_LOCUS5834</name>
</gene>
<accession>A0AAV2JFK1</accession>
<protein>
    <submittedName>
        <fullName evidence="1">Uncharacterized protein</fullName>
    </submittedName>
</protein>
<evidence type="ECO:0000313" key="2">
    <source>
        <dbReference type="Proteomes" id="UP001497482"/>
    </source>
</evidence>
<proteinExistence type="predicted"/>
<name>A0AAV2JFK1_KNICA</name>
<reference evidence="1 2" key="1">
    <citation type="submission" date="2024-04" db="EMBL/GenBank/DDBJ databases">
        <authorList>
            <person name="Waldvogel A.-M."/>
            <person name="Schoenle A."/>
        </authorList>
    </citation>
    <scope>NUCLEOTIDE SEQUENCE [LARGE SCALE GENOMIC DNA]</scope>
</reference>
<keyword evidence="2" id="KW-1185">Reference proteome</keyword>